<dbReference type="SFLD" id="SFLDS00029">
    <property type="entry name" value="Radical_SAM"/>
    <property type="match status" value="1"/>
</dbReference>
<evidence type="ECO:0000256" key="4">
    <source>
        <dbReference type="ARBA" id="ARBA00023004"/>
    </source>
</evidence>
<feature type="domain" description="Radical SAM core" evidence="7">
    <location>
        <begin position="88"/>
        <end position="322"/>
    </location>
</feature>
<comment type="similarity">
    <text evidence="6">Belongs to the radical SAM superfamily. Anaerobic sulfatase-maturating enzyme family.</text>
</comment>
<keyword evidence="9" id="KW-1185">Reference proteome</keyword>
<gene>
    <name evidence="8" type="ORF">GCM10010151_17580</name>
</gene>
<comment type="caution">
    <text evidence="8">The sequence shown here is derived from an EMBL/GenBank/DDBJ whole genome shotgun (WGS) entry which is preliminary data.</text>
</comment>
<dbReference type="PANTHER" id="PTHR43273">
    <property type="entry name" value="ANAEROBIC SULFATASE-MATURATING ENZYME HOMOLOG ASLB-RELATED"/>
    <property type="match status" value="1"/>
</dbReference>
<keyword evidence="5" id="KW-0411">Iron-sulfur</keyword>
<name>A0ABP3FYI0_9ACTN</name>
<keyword evidence="3" id="KW-0479">Metal-binding</keyword>
<dbReference type="InterPro" id="IPR013785">
    <property type="entry name" value="Aldolase_TIM"/>
</dbReference>
<dbReference type="InterPro" id="IPR058240">
    <property type="entry name" value="rSAM_sf"/>
</dbReference>
<dbReference type="EMBL" id="BAAABM010000010">
    <property type="protein sequence ID" value="GAA0328118.1"/>
    <property type="molecule type" value="Genomic_DNA"/>
</dbReference>
<evidence type="ECO:0000256" key="3">
    <source>
        <dbReference type="ARBA" id="ARBA00022723"/>
    </source>
</evidence>
<dbReference type="NCBIfam" id="TIGR04085">
    <property type="entry name" value="rSAM_more_4Fe4S"/>
    <property type="match status" value="1"/>
</dbReference>
<evidence type="ECO:0000256" key="5">
    <source>
        <dbReference type="ARBA" id="ARBA00023014"/>
    </source>
</evidence>
<evidence type="ECO:0000256" key="2">
    <source>
        <dbReference type="ARBA" id="ARBA00022691"/>
    </source>
</evidence>
<evidence type="ECO:0000256" key="6">
    <source>
        <dbReference type="ARBA" id="ARBA00023601"/>
    </source>
</evidence>
<dbReference type="PANTHER" id="PTHR43273:SF3">
    <property type="entry name" value="ANAEROBIC SULFATASE-MATURATING ENZYME HOMOLOG ASLB-RELATED"/>
    <property type="match status" value="1"/>
</dbReference>
<accession>A0ABP3FYI0</accession>
<dbReference type="SFLD" id="SFLDG01067">
    <property type="entry name" value="SPASM/twitch_domain_containing"/>
    <property type="match status" value="1"/>
</dbReference>
<dbReference type="InterPro" id="IPR023867">
    <property type="entry name" value="Sulphatase_maturase_rSAM"/>
</dbReference>
<dbReference type="InterPro" id="IPR023885">
    <property type="entry name" value="4Fe4S-binding_SPASM_dom"/>
</dbReference>
<comment type="cofactor">
    <cofactor evidence="1">
        <name>[4Fe-4S] cluster</name>
        <dbReference type="ChEBI" id="CHEBI:49883"/>
    </cofactor>
</comment>
<protein>
    <submittedName>
        <fullName evidence="8">Radical SAM/SPASM domain-containing protein</fullName>
    </submittedName>
</protein>
<reference evidence="9" key="1">
    <citation type="journal article" date="2019" name="Int. J. Syst. Evol. Microbiol.">
        <title>The Global Catalogue of Microorganisms (GCM) 10K type strain sequencing project: providing services to taxonomists for standard genome sequencing and annotation.</title>
        <authorList>
            <consortium name="The Broad Institute Genomics Platform"/>
            <consortium name="The Broad Institute Genome Sequencing Center for Infectious Disease"/>
            <person name="Wu L."/>
            <person name="Ma J."/>
        </authorList>
    </citation>
    <scope>NUCLEOTIDE SEQUENCE [LARGE SCALE GENOMIC DNA]</scope>
    <source>
        <strain evidence="9">JCM 3146</strain>
    </source>
</reference>
<dbReference type="Pfam" id="PF04055">
    <property type="entry name" value="Radical_SAM"/>
    <property type="match status" value="1"/>
</dbReference>
<dbReference type="RefSeq" id="WP_252809444.1">
    <property type="nucleotide sequence ID" value="NZ_BAAABM010000010.1"/>
</dbReference>
<proteinExistence type="inferred from homology"/>
<evidence type="ECO:0000256" key="1">
    <source>
        <dbReference type="ARBA" id="ARBA00001966"/>
    </source>
</evidence>
<keyword evidence="2" id="KW-0949">S-adenosyl-L-methionine</keyword>
<sequence>MREKVSRYVVVSDHVYGDDDGLRVSILYATRTAQALFVVPRIADAVRAGDLDAIPPATLAQLRQAQAVVPDGEDELEAILERNRTAALDTSTASFILLPTSYCNMGCTYCGQEHVRGRLTADHRDRIRARVLRALRLPATRHLNVDWFGAEPMMGYAVIRDLAPDFVRAAAEKGVDYTSAMVTNGSLLNARNLDVLIRECGIAKFFLTVDGPPEVHDVHRPMKSGRGSFWKIIRTVRAALDNADYKHVTFDFRTNVDVHNQDVIHRYIELMAELGFASPNVNFTLARVRPWGNDVSAIELAGKDYAERELSWLAAMQEHGLPFSRLPALAKRITCPAVKRTAELIGGNGNIFSCTDHPLVPEAERTSVLAHIAQADLPDIRPKGEFDDWHDEVAEGRSWCRDCVFLPTCGGSCPKAWHEGNPPCPSYRHNAQGRLDLMAGRLGLRPVPADGLMPL</sequence>
<dbReference type="Gene3D" id="3.20.20.70">
    <property type="entry name" value="Aldolase class I"/>
    <property type="match status" value="1"/>
</dbReference>
<dbReference type="InterPro" id="IPR007197">
    <property type="entry name" value="rSAM"/>
</dbReference>
<dbReference type="Proteomes" id="UP001501822">
    <property type="component" value="Unassembled WGS sequence"/>
</dbReference>
<evidence type="ECO:0000313" key="8">
    <source>
        <dbReference type="EMBL" id="GAA0328118.1"/>
    </source>
</evidence>
<dbReference type="CDD" id="cd01335">
    <property type="entry name" value="Radical_SAM"/>
    <property type="match status" value="1"/>
</dbReference>
<evidence type="ECO:0000259" key="7">
    <source>
        <dbReference type="PROSITE" id="PS51918"/>
    </source>
</evidence>
<keyword evidence="4" id="KW-0408">Iron</keyword>
<dbReference type="PROSITE" id="PS51918">
    <property type="entry name" value="RADICAL_SAM"/>
    <property type="match status" value="1"/>
</dbReference>
<organism evidence="8 9">
    <name type="scientific">Actinoallomurus spadix</name>
    <dbReference type="NCBI Taxonomy" id="79912"/>
    <lineage>
        <taxon>Bacteria</taxon>
        <taxon>Bacillati</taxon>
        <taxon>Actinomycetota</taxon>
        <taxon>Actinomycetes</taxon>
        <taxon>Streptosporangiales</taxon>
        <taxon>Thermomonosporaceae</taxon>
        <taxon>Actinoallomurus</taxon>
    </lineage>
</organism>
<evidence type="ECO:0000313" key="9">
    <source>
        <dbReference type="Proteomes" id="UP001501822"/>
    </source>
</evidence>
<dbReference type="SUPFAM" id="SSF102114">
    <property type="entry name" value="Radical SAM enzymes"/>
    <property type="match status" value="1"/>
</dbReference>